<name>A0A3S9UAX7_9CAUD</name>
<gene>
    <name evidence="1" type="primary">99</name>
    <name evidence="1" type="ORF">PBI_DUKE13_99</name>
</gene>
<evidence type="ECO:0000313" key="1">
    <source>
        <dbReference type="EMBL" id="AZS07438.1"/>
    </source>
</evidence>
<proteinExistence type="predicted"/>
<evidence type="ECO:0000313" key="2">
    <source>
        <dbReference type="Proteomes" id="UP000287876"/>
    </source>
</evidence>
<sequence length="81" mass="9919">MRTCTREDCERKHHARGYCKFHYKRWHDGVDLDRPYGPGRLRFFDWAMCGTPAQYKKHLRHNIPMCEPCRKAESRRQQDRP</sequence>
<protein>
    <submittedName>
        <fullName evidence="1">Uncharacterized protein</fullName>
    </submittedName>
</protein>
<accession>A0A3S9UAX7</accession>
<reference evidence="1 2" key="1">
    <citation type="submission" date="2018-12" db="EMBL/GenBank/DDBJ databases">
        <authorList>
            <person name="Betsko A.J."/>
            <person name="Stoner T.H."/>
            <person name="Garlena R.A."/>
            <person name="Russell D.A."/>
            <person name="Pope W.H."/>
            <person name="Jacobs-Sera D."/>
            <person name="Hatfull G.F."/>
        </authorList>
    </citation>
    <scope>NUCLEOTIDE SEQUENCE [LARGE SCALE GENOMIC DNA]</scope>
</reference>
<organism evidence="1 2">
    <name type="scientific">Mycobacterium phage Duke13</name>
    <dbReference type="NCBI Taxonomy" id="2499038"/>
    <lineage>
        <taxon>Viruses</taxon>
        <taxon>Duplodnaviria</taxon>
        <taxon>Heunggongvirae</taxon>
        <taxon>Uroviricota</taxon>
        <taxon>Caudoviricetes</taxon>
        <taxon>Omegavirus</taxon>
        <taxon>Omegavirus baka</taxon>
    </lineage>
</organism>
<dbReference type="EMBL" id="MK279849">
    <property type="protein sequence ID" value="AZS07438.1"/>
    <property type="molecule type" value="Genomic_DNA"/>
</dbReference>
<dbReference type="Proteomes" id="UP000287876">
    <property type="component" value="Segment"/>
</dbReference>